<feature type="binding site" evidence="18">
    <location>
        <position position="334"/>
    </location>
    <ligand>
        <name>UDP-N-acetyl-alpha-D-glucosamine</name>
        <dbReference type="ChEBI" id="CHEBI:57705"/>
    </ligand>
</feature>
<feature type="binding site" evidence="18">
    <location>
        <position position="105"/>
    </location>
    <ligand>
        <name>Mg(2+)</name>
        <dbReference type="ChEBI" id="CHEBI:18420"/>
    </ligand>
</feature>
<keyword evidence="22" id="KW-1185">Reference proteome</keyword>
<organism evidence="21 22">
    <name type="scientific">Spiribacter pallidus</name>
    <dbReference type="NCBI Taxonomy" id="1987936"/>
    <lineage>
        <taxon>Bacteria</taxon>
        <taxon>Pseudomonadati</taxon>
        <taxon>Pseudomonadota</taxon>
        <taxon>Gammaproteobacteria</taxon>
        <taxon>Chromatiales</taxon>
        <taxon>Ectothiorhodospiraceae</taxon>
        <taxon>Spiribacter</taxon>
    </lineage>
</organism>
<keyword evidence="12 18" id="KW-0511">Multifunctional enzyme</keyword>
<dbReference type="HAMAP" id="MF_01631">
    <property type="entry name" value="GlmU"/>
    <property type="match status" value="1"/>
</dbReference>
<dbReference type="InterPro" id="IPR001451">
    <property type="entry name" value="Hexapep"/>
</dbReference>
<comment type="similarity">
    <text evidence="2 18">In the C-terminal section; belongs to the transferase hexapeptide repeat family.</text>
</comment>
<dbReference type="InterPro" id="IPR029044">
    <property type="entry name" value="Nucleotide-diphossugar_trans"/>
</dbReference>
<feature type="binding site" evidence="18">
    <location>
        <position position="154"/>
    </location>
    <ligand>
        <name>UDP-N-acetyl-alpha-D-glucosamine</name>
        <dbReference type="ChEBI" id="CHEBI:57705"/>
    </ligand>
</feature>
<feature type="binding site" evidence="18">
    <location>
        <position position="227"/>
    </location>
    <ligand>
        <name>UDP-N-acetyl-alpha-D-glucosamine</name>
        <dbReference type="ChEBI" id="CHEBI:57705"/>
    </ligand>
</feature>
<evidence type="ECO:0000313" key="22">
    <source>
        <dbReference type="Proteomes" id="UP001556709"/>
    </source>
</evidence>
<feature type="binding site" evidence="18">
    <location>
        <position position="406"/>
    </location>
    <ligand>
        <name>acetyl-CoA</name>
        <dbReference type="ChEBI" id="CHEBI:57288"/>
    </ligand>
</feature>
<dbReference type="PANTHER" id="PTHR43584:SF3">
    <property type="entry name" value="BIFUNCTIONAL PROTEIN GLMU"/>
    <property type="match status" value="1"/>
</dbReference>
<evidence type="ECO:0000256" key="7">
    <source>
        <dbReference type="ARBA" id="ARBA00022723"/>
    </source>
</evidence>
<reference evidence="21 22" key="1">
    <citation type="submission" date="2024-02" db="EMBL/GenBank/DDBJ databases">
        <title>New especies of Spiribacter isolated from saline water.</title>
        <authorList>
            <person name="Leon M.J."/>
            <person name="De La Haba R."/>
            <person name="Sanchez-Porro C."/>
            <person name="Ventosa A."/>
        </authorList>
    </citation>
    <scope>NUCLEOTIDE SEQUENCE [LARGE SCALE GENOMIC DNA]</scope>
    <source>
        <strain evidence="22">ag22IC6-390</strain>
    </source>
</reference>
<dbReference type="Pfam" id="PF14602">
    <property type="entry name" value="Hexapep_2"/>
    <property type="match status" value="1"/>
</dbReference>
<evidence type="ECO:0000256" key="14">
    <source>
        <dbReference type="ARBA" id="ARBA00023316"/>
    </source>
</evidence>
<dbReference type="RefSeq" id="WP_367959192.1">
    <property type="nucleotide sequence ID" value="NZ_JBAKFH010000001.1"/>
</dbReference>
<dbReference type="Proteomes" id="UP001556709">
    <property type="component" value="Unassembled WGS sequence"/>
</dbReference>
<dbReference type="PROSITE" id="PS00101">
    <property type="entry name" value="HEXAPEP_TRANSFERASES"/>
    <property type="match status" value="1"/>
</dbReference>
<dbReference type="EMBL" id="JBAKFM010000003">
    <property type="protein sequence ID" value="MEX0469488.1"/>
    <property type="molecule type" value="Genomic_DNA"/>
</dbReference>
<feature type="binding site" evidence="18">
    <location>
        <position position="424"/>
    </location>
    <ligand>
        <name>acetyl-CoA</name>
        <dbReference type="ChEBI" id="CHEBI:57288"/>
    </ligand>
</feature>
<evidence type="ECO:0000256" key="4">
    <source>
        <dbReference type="ARBA" id="ARBA00022490"/>
    </source>
</evidence>
<feature type="region of interest" description="Pyrophosphorylase" evidence="18">
    <location>
        <begin position="1"/>
        <end position="229"/>
    </location>
</feature>
<evidence type="ECO:0000256" key="8">
    <source>
        <dbReference type="ARBA" id="ARBA00022737"/>
    </source>
</evidence>
<dbReference type="InterPro" id="IPR018357">
    <property type="entry name" value="Hexapep_transf_CS"/>
</dbReference>
<dbReference type="EC" id="2.3.1.157" evidence="18"/>
<comment type="function">
    <text evidence="17 18">Catalyzes the last two sequential reactions in the de novo biosynthetic pathway for UDP-N-acetylglucosamine (UDP-GlcNAc). The C-terminal domain catalyzes the transfer of acetyl group from acetyl coenzyme A to glucosamine-1-phosphate (GlcN-1-P) to produce N-acetylglucosamine-1-phosphate (GlcNAc-1-P), which is converted into UDP-GlcNAc by the transfer of uridine 5-monophosphate (from uridine 5-triphosphate), a reaction catalyzed by the N-terminal domain.</text>
</comment>
<comment type="subunit">
    <text evidence="18">Homotrimer.</text>
</comment>
<evidence type="ECO:0000256" key="10">
    <source>
        <dbReference type="ARBA" id="ARBA00022960"/>
    </source>
</evidence>
<dbReference type="CDD" id="cd02540">
    <property type="entry name" value="GT2_GlmU_N_bac"/>
    <property type="match status" value="1"/>
</dbReference>
<keyword evidence="11 18" id="KW-0573">Peptidoglycan synthesis</keyword>
<dbReference type="PANTHER" id="PTHR43584">
    <property type="entry name" value="NUCLEOTIDYL TRANSFERASE"/>
    <property type="match status" value="1"/>
</dbReference>
<comment type="caution">
    <text evidence="21">The sequence shown here is derived from an EMBL/GenBank/DDBJ whole genome shotgun (WGS) entry which is preliminary data.</text>
</comment>
<dbReference type="InterPro" id="IPR056729">
    <property type="entry name" value="GMPPB_C"/>
</dbReference>
<feature type="binding site" evidence="18">
    <location>
        <position position="367"/>
    </location>
    <ligand>
        <name>UDP-N-acetyl-alpha-D-glucosamine</name>
        <dbReference type="ChEBI" id="CHEBI:57705"/>
    </ligand>
</feature>
<feature type="region of interest" description="N-acetyltransferase" evidence="18">
    <location>
        <begin position="252"/>
        <end position="461"/>
    </location>
</feature>
<dbReference type="GO" id="GO:0019134">
    <property type="term" value="F:glucosamine-1-phosphate N-acetyltransferase activity"/>
    <property type="evidence" value="ECO:0007669"/>
    <property type="project" value="UniProtKB-EC"/>
</dbReference>
<dbReference type="GO" id="GO:0003977">
    <property type="term" value="F:UDP-N-acetylglucosamine diphosphorylase activity"/>
    <property type="evidence" value="ECO:0007669"/>
    <property type="project" value="UniProtKB-EC"/>
</dbReference>
<gene>
    <name evidence="18 21" type="primary">glmU</name>
    <name evidence="21" type="ORF">V6X73_07100</name>
</gene>
<evidence type="ECO:0000259" key="20">
    <source>
        <dbReference type="Pfam" id="PF25087"/>
    </source>
</evidence>
<feature type="domain" description="MobA-like NTP transferase" evidence="19">
    <location>
        <begin position="8"/>
        <end position="128"/>
    </location>
</feature>
<evidence type="ECO:0000256" key="17">
    <source>
        <dbReference type="ARBA" id="ARBA00049628"/>
    </source>
</evidence>
<feature type="binding site" evidence="18">
    <location>
        <begin position="387"/>
        <end position="388"/>
    </location>
    <ligand>
        <name>acetyl-CoA</name>
        <dbReference type="ChEBI" id="CHEBI:57288"/>
    </ligand>
</feature>
<dbReference type="InterPro" id="IPR005882">
    <property type="entry name" value="Bifunctional_GlmU"/>
</dbReference>
<dbReference type="Gene3D" id="2.160.10.10">
    <property type="entry name" value="Hexapeptide repeat proteins"/>
    <property type="match status" value="1"/>
</dbReference>
<comment type="pathway">
    <text evidence="18">Bacterial outer membrane biogenesis; LPS lipid A biosynthesis.</text>
</comment>
<feature type="binding site" evidence="18">
    <location>
        <position position="227"/>
    </location>
    <ligand>
        <name>Mg(2+)</name>
        <dbReference type="ChEBI" id="CHEBI:18420"/>
    </ligand>
</feature>
<evidence type="ECO:0000256" key="1">
    <source>
        <dbReference type="ARBA" id="ARBA00004496"/>
    </source>
</evidence>
<keyword evidence="10 18" id="KW-0133">Cell shape</keyword>
<keyword evidence="4 18" id="KW-0963">Cytoplasm</keyword>
<dbReference type="EC" id="2.7.7.23" evidence="18"/>
<comment type="caution">
    <text evidence="18">Lacks conserved residue(s) required for the propagation of feature annotation.</text>
</comment>
<evidence type="ECO:0000256" key="9">
    <source>
        <dbReference type="ARBA" id="ARBA00022842"/>
    </source>
</evidence>
<feature type="active site" description="Proton acceptor" evidence="18">
    <location>
        <position position="364"/>
    </location>
</feature>
<evidence type="ECO:0000256" key="13">
    <source>
        <dbReference type="ARBA" id="ARBA00023315"/>
    </source>
</evidence>
<accession>A0ABV3TD03</accession>
<dbReference type="NCBIfam" id="TIGR01173">
    <property type="entry name" value="glmU"/>
    <property type="match status" value="1"/>
</dbReference>
<comment type="pathway">
    <text evidence="18">Nucleotide-sugar biosynthesis; UDP-N-acetyl-alpha-D-glucosamine biosynthesis; N-acetyl-alpha-D-glucosamine 1-phosphate from alpha-D-glucosamine 6-phosphate (route II): step 2/2.</text>
</comment>
<feature type="binding site" evidence="18">
    <location>
        <position position="169"/>
    </location>
    <ligand>
        <name>UDP-N-acetyl-alpha-D-glucosamine</name>
        <dbReference type="ChEBI" id="CHEBI:57705"/>
    </ligand>
</feature>
<dbReference type="InterPro" id="IPR011004">
    <property type="entry name" value="Trimer_LpxA-like_sf"/>
</dbReference>
<keyword evidence="6 18" id="KW-0548">Nucleotidyltransferase</keyword>
<keyword evidence="5 18" id="KW-0808">Transferase</keyword>
<proteinExistence type="inferred from homology"/>
<feature type="binding site" evidence="18">
    <location>
        <position position="378"/>
    </location>
    <ligand>
        <name>UDP-N-acetyl-alpha-D-glucosamine</name>
        <dbReference type="ChEBI" id="CHEBI:57705"/>
    </ligand>
</feature>
<evidence type="ECO:0000256" key="11">
    <source>
        <dbReference type="ARBA" id="ARBA00022984"/>
    </source>
</evidence>
<evidence type="ECO:0000256" key="5">
    <source>
        <dbReference type="ARBA" id="ARBA00022679"/>
    </source>
</evidence>
<keyword evidence="14 18" id="KW-0961">Cell wall biogenesis/degradation</keyword>
<keyword evidence="7 18" id="KW-0479">Metal-binding</keyword>
<protein>
    <recommendedName>
        <fullName evidence="18">Bifunctional protein GlmU</fullName>
    </recommendedName>
    <domain>
        <recommendedName>
            <fullName evidence="18">UDP-N-acetylglucosamine pyrophosphorylase</fullName>
            <ecNumber evidence="18">2.7.7.23</ecNumber>
        </recommendedName>
        <alternativeName>
            <fullName evidence="18">N-acetylglucosamine-1-phosphate uridyltransferase</fullName>
        </alternativeName>
    </domain>
    <domain>
        <recommendedName>
            <fullName evidence="18">Glucosamine-1-phosphate N-acetyltransferase</fullName>
            <ecNumber evidence="18">2.3.1.157</ecNumber>
        </recommendedName>
    </domain>
</protein>
<dbReference type="Gene3D" id="3.90.550.10">
    <property type="entry name" value="Spore Coat Polysaccharide Biosynthesis Protein SpsA, Chain A"/>
    <property type="match status" value="1"/>
</dbReference>
<evidence type="ECO:0000256" key="6">
    <source>
        <dbReference type="ARBA" id="ARBA00022695"/>
    </source>
</evidence>
<comment type="subcellular location">
    <subcellularLocation>
        <location evidence="1 18">Cytoplasm</location>
    </subcellularLocation>
</comment>
<comment type="catalytic activity">
    <reaction evidence="16 18">
        <text>N-acetyl-alpha-D-glucosamine 1-phosphate + UTP + H(+) = UDP-N-acetyl-alpha-D-glucosamine + diphosphate</text>
        <dbReference type="Rhea" id="RHEA:13509"/>
        <dbReference type="ChEBI" id="CHEBI:15378"/>
        <dbReference type="ChEBI" id="CHEBI:33019"/>
        <dbReference type="ChEBI" id="CHEBI:46398"/>
        <dbReference type="ChEBI" id="CHEBI:57705"/>
        <dbReference type="ChEBI" id="CHEBI:57776"/>
        <dbReference type="EC" id="2.7.7.23"/>
    </reaction>
</comment>
<comment type="catalytic activity">
    <reaction evidence="15 18">
        <text>alpha-D-glucosamine 1-phosphate + acetyl-CoA = N-acetyl-alpha-D-glucosamine 1-phosphate + CoA + H(+)</text>
        <dbReference type="Rhea" id="RHEA:13725"/>
        <dbReference type="ChEBI" id="CHEBI:15378"/>
        <dbReference type="ChEBI" id="CHEBI:57287"/>
        <dbReference type="ChEBI" id="CHEBI:57288"/>
        <dbReference type="ChEBI" id="CHEBI:57776"/>
        <dbReference type="ChEBI" id="CHEBI:58516"/>
        <dbReference type="EC" id="2.3.1.157"/>
    </reaction>
</comment>
<dbReference type="SUPFAM" id="SSF53448">
    <property type="entry name" value="Nucleotide-diphospho-sugar transferases"/>
    <property type="match status" value="1"/>
</dbReference>
<evidence type="ECO:0000256" key="12">
    <source>
        <dbReference type="ARBA" id="ARBA00023268"/>
    </source>
</evidence>
<feature type="domain" description="Mannose-1-phosphate guanyltransferase C-terminal" evidence="20">
    <location>
        <begin position="269"/>
        <end position="357"/>
    </location>
</feature>
<evidence type="ECO:0000313" key="21">
    <source>
        <dbReference type="EMBL" id="MEX0469488.1"/>
    </source>
</evidence>
<evidence type="ECO:0000256" key="18">
    <source>
        <dbReference type="HAMAP-Rule" id="MF_01631"/>
    </source>
</evidence>
<dbReference type="InterPro" id="IPR025877">
    <property type="entry name" value="MobA-like_NTP_Trfase"/>
</dbReference>
<evidence type="ECO:0000256" key="16">
    <source>
        <dbReference type="ARBA" id="ARBA00048493"/>
    </source>
</evidence>
<evidence type="ECO:0000256" key="15">
    <source>
        <dbReference type="ARBA" id="ARBA00048247"/>
    </source>
</evidence>
<feature type="binding site" evidence="18">
    <location>
        <position position="139"/>
    </location>
    <ligand>
        <name>UDP-N-acetyl-alpha-D-glucosamine</name>
        <dbReference type="ChEBI" id="CHEBI:57705"/>
    </ligand>
</feature>
<feature type="binding site" evidence="18">
    <location>
        <begin position="81"/>
        <end position="82"/>
    </location>
    <ligand>
        <name>UDP-N-acetyl-alpha-D-glucosamine</name>
        <dbReference type="ChEBI" id="CHEBI:57705"/>
    </ligand>
</feature>
<comment type="cofactor">
    <cofactor evidence="18">
        <name>Mg(2+)</name>
        <dbReference type="ChEBI" id="CHEBI:18420"/>
    </cofactor>
    <text evidence="18">Binds 1 Mg(2+) ion per subunit.</text>
</comment>
<evidence type="ECO:0000256" key="3">
    <source>
        <dbReference type="ARBA" id="ARBA00007947"/>
    </source>
</evidence>
<feature type="binding site" evidence="18">
    <location>
        <position position="76"/>
    </location>
    <ligand>
        <name>UDP-N-acetyl-alpha-D-glucosamine</name>
        <dbReference type="ChEBI" id="CHEBI:57705"/>
    </ligand>
</feature>
<feature type="binding site" evidence="18">
    <location>
        <begin position="11"/>
        <end position="14"/>
    </location>
    <ligand>
        <name>UDP-N-acetyl-alpha-D-glucosamine</name>
        <dbReference type="ChEBI" id="CHEBI:57705"/>
    </ligand>
</feature>
<dbReference type="InterPro" id="IPR050065">
    <property type="entry name" value="GlmU-like"/>
</dbReference>
<keyword evidence="9 18" id="KW-0460">Magnesium</keyword>
<sequence length="461" mass="48648">MPKPLLSVVVLAAGEGKRMRSATPKVLHPVAGEPMIGHVLAAARALEPAAIHVVHGHGGDQVQAQFDENDLHWAHQAEQLGTGHAVAQAMPAIADDHQVLVLCGDVPLIQPDTLRDLVDAAGREAALLSVVLDDPSGYGRILRDTDGAVAGIVEDKDATAEQRQVTEINTGILCLPAGRLRGWLARLDAGNAQGELYLTDCIAMARADGVAVHGVRAADPWEVQGVNDQVQLAAVERACQRRSAQRLMRDDGVALADPARFDLRGRLTAGRDCRIDVDVIIEGEVVLGDGVEIGPFTRLRDTRIGAGTRILGHCEIEASDIGTGARIGPFARLRPRSVLGDAVRVGNFVETKNVAVATGSKLNHLSYLGDADIGEGVNVGAGTITCNYDGRDKHLTRIGDRVFIGSNTALVAPIEVGDDVTIGAGTTLRDDVAADSLAVDATRPRQIKGWRPDDAGQQSGD</sequence>
<dbReference type="Pfam" id="PF12804">
    <property type="entry name" value="NTP_transf_3"/>
    <property type="match status" value="1"/>
</dbReference>
<comment type="pathway">
    <text evidence="18">Nucleotide-sugar biosynthesis; UDP-N-acetyl-alpha-D-glucosamine biosynthesis; UDP-N-acetyl-alpha-D-glucosamine from N-acetyl-alpha-D-glucosamine 1-phosphate: step 1/1.</text>
</comment>
<feature type="binding site" evidence="18">
    <location>
        <position position="381"/>
    </location>
    <ligand>
        <name>acetyl-CoA</name>
        <dbReference type="ChEBI" id="CHEBI:57288"/>
    </ligand>
</feature>
<evidence type="ECO:0000259" key="19">
    <source>
        <dbReference type="Pfam" id="PF12804"/>
    </source>
</evidence>
<comment type="similarity">
    <text evidence="3 18">In the N-terminal section; belongs to the N-acetylglucosamine-1-phosphate uridyltransferase family.</text>
</comment>
<feature type="binding site" evidence="18">
    <location>
        <position position="352"/>
    </location>
    <ligand>
        <name>UDP-N-acetyl-alpha-D-glucosamine</name>
        <dbReference type="ChEBI" id="CHEBI:57705"/>
    </ligand>
</feature>
<keyword evidence="13 18" id="KW-0012">Acyltransferase</keyword>
<evidence type="ECO:0000256" key="2">
    <source>
        <dbReference type="ARBA" id="ARBA00007707"/>
    </source>
</evidence>
<dbReference type="CDD" id="cd03353">
    <property type="entry name" value="LbH_GlmU_C"/>
    <property type="match status" value="1"/>
</dbReference>
<keyword evidence="8 18" id="KW-0677">Repeat</keyword>
<name>A0ABV3TD03_9GAMM</name>
<dbReference type="InterPro" id="IPR038009">
    <property type="entry name" value="GlmU_C_LbH"/>
</dbReference>
<feature type="binding site" evidence="18">
    <location>
        <position position="25"/>
    </location>
    <ligand>
        <name>UDP-N-acetyl-alpha-D-glucosamine</name>
        <dbReference type="ChEBI" id="CHEBI:57705"/>
    </ligand>
</feature>
<dbReference type="SUPFAM" id="SSF51161">
    <property type="entry name" value="Trimeric LpxA-like enzymes"/>
    <property type="match status" value="1"/>
</dbReference>
<dbReference type="Pfam" id="PF25087">
    <property type="entry name" value="GMPPB_C"/>
    <property type="match status" value="1"/>
</dbReference>